<dbReference type="RefSeq" id="WP_376832023.1">
    <property type="nucleotide sequence ID" value="NZ_JBHLWR010000006.1"/>
</dbReference>
<dbReference type="PANTHER" id="PTHR48081">
    <property type="entry name" value="AB HYDROLASE SUPERFAMILY PROTEIN C4A8.06C"/>
    <property type="match status" value="1"/>
</dbReference>
<dbReference type="GO" id="GO:0016787">
    <property type="term" value="F:hydrolase activity"/>
    <property type="evidence" value="ECO:0007669"/>
    <property type="project" value="UniProtKB-KW"/>
</dbReference>
<comment type="caution">
    <text evidence="3">The sequence shown here is derived from an EMBL/GenBank/DDBJ whole genome shotgun (WGS) entry which is preliminary data.</text>
</comment>
<sequence length="291" mass="30666">MSATSVSPAPPPAAQDGDWRLMDQTARDAAYNNAAAVADSAGWLARWSERSARLRASRPELLDVPYGPRPRNRIDILRSGAAGAPLFVFIHGGYWQRNSKEIFTCMAEGPLARGFDVALPGYTLAPEATLTDIVSETHAAVRFLRRNATGLGLSCSRLIVSGWSAGGHLAASCLELPEVDACLAISGVFELEPLAHTFLNAALRLTEQEIASLSPIRRPPVGAGPATFAWGTQELPELQRQSRAAAAAWSAAGVACETAPVEGANHFSILAGLTAPDGALTAALLALCQRC</sequence>
<reference evidence="4" key="1">
    <citation type="journal article" date="2019" name="Int. J. Syst. Evol. Microbiol.">
        <title>The Global Catalogue of Microorganisms (GCM) 10K type strain sequencing project: providing services to taxonomists for standard genome sequencing and annotation.</title>
        <authorList>
            <consortium name="The Broad Institute Genomics Platform"/>
            <consortium name="The Broad Institute Genome Sequencing Center for Infectious Disease"/>
            <person name="Wu L."/>
            <person name="Ma J."/>
        </authorList>
    </citation>
    <scope>NUCLEOTIDE SEQUENCE [LARGE SCALE GENOMIC DNA]</scope>
    <source>
        <strain evidence="4">CCM 7941</strain>
    </source>
</reference>
<evidence type="ECO:0000259" key="2">
    <source>
        <dbReference type="Pfam" id="PF20434"/>
    </source>
</evidence>
<organism evidence="3 4">
    <name type="scientific">Camelimonas abortus</name>
    <dbReference type="NCBI Taxonomy" id="1017184"/>
    <lineage>
        <taxon>Bacteria</taxon>
        <taxon>Pseudomonadati</taxon>
        <taxon>Pseudomonadota</taxon>
        <taxon>Alphaproteobacteria</taxon>
        <taxon>Hyphomicrobiales</taxon>
        <taxon>Chelatococcaceae</taxon>
        <taxon>Camelimonas</taxon>
    </lineage>
</organism>
<dbReference type="InterPro" id="IPR050300">
    <property type="entry name" value="GDXG_lipolytic_enzyme"/>
</dbReference>
<accession>A0ABV7LAX9</accession>
<dbReference type="SUPFAM" id="SSF53474">
    <property type="entry name" value="alpha/beta-Hydrolases"/>
    <property type="match status" value="1"/>
</dbReference>
<keyword evidence="1 3" id="KW-0378">Hydrolase</keyword>
<name>A0ABV7LAX9_9HYPH</name>
<dbReference type="InterPro" id="IPR049492">
    <property type="entry name" value="BD-FAE-like_dom"/>
</dbReference>
<keyword evidence="4" id="KW-1185">Reference proteome</keyword>
<gene>
    <name evidence="3" type="ORF">ACFOEX_00845</name>
</gene>
<dbReference type="Proteomes" id="UP001595536">
    <property type="component" value="Unassembled WGS sequence"/>
</dbReference>
<dbReference type="Pfam" id="PF20434">
    <property type="entry name" value="BD-FAE"/>
    <property type="match status" value="1"/>
</dbReference>
<protein>
    <submittedName>
        <fullName evidence="3">Alpha/beta hydrolase</fullName>
    </submittedName>
</protein>
<dbReference type="Gene3D" id="3.40.50.1820">
    <property type="entry name" value="alpha/beta hydrolase"/>
    <property type="match status" value="1"/>
</dbReference>
<feature type="domain" description="BD-FAE-like" evidence="2">
    <location>
        <begin position="82"/>
        <end position="171"/>
    </location>
</feature>
<evidence type="ECO:0000256" key="1">
    <source>
        <dbReference type="ARBA" id="ARBA00022801"/>
    </source>
</evidence>
<evidence type="ECO:0000313" key="4">
    <source>
        <dbReference type="Proteomes" id="UP001595536"/>
    </source>
</evidence>
<evidence type="ECO:0000313" key="3">
    <source>
        <dbReference type="EMBL" id="MFC3264907.1"/>
    </source>
</evidence>
<dbReference type="InterPro" id="IPR029058">
    <property type="entry name" value="AB_hydrolase_fold"/>
</dbReference>
<dbReference type="PANTHER" id="PTHR48081:SF33">
    <property type="entry name" value="KYNURENINE FORMAMIDASE"/>
    <property type="match status" value="1"/>
</dbReference>
<proteinExistence type="predicted"/>
<dbReference type="EMBL" id="JBHRUV010000004">
    <property type="protein sequence ID" value="MFC3264907.1"/>
    <property type="molecule type" value="Genomic_DNA"/>
</dbReference>